<keyword evidence="2" id="KW-1185">Reference proteome</keyword>
<comment type="caution">
    <text evidence="1">The sequence shown here is derived from an EMBL/GenBank/DDBJ whole genome shotgun (WGS) entry which is preliminary data.</text>
</comment>
<evidence type="ECO:0000313" key="2">
    <source>
        <dbReference type="Proteomes" id="UP000298061"/>
    </source>
</evidence>
<name>A0A4Y9ZU60_9AGAM</name>
<proteinExistence type="predicted"/>
<dbReference type="AlphaFoldDB" id="A0A4Y9ZU60"/>
<evidence type="ECO:0000313" key="1">
    <source>
        <dbReference type="EMBL" id="TFY77710.1"/>
    </source>
</evidence>
<organism evidence="1 2">
    <name type="scientific">Hericium alpestre</name>
    <dbReference type="NCBI Taxonomy" id="135208"/>
    <lineage>
        <taxon>Eukaryota</taxon>
        <taxon>Fungi</taxon>
        <taxon>Dikarya</taxon>
        <taxon>Basidiomycota</taxon>
        <taxon>Agaricomycotina</taxon>
        <taxon>Agaricomycetes</taxon>
        <taxon>Russulales</taxon>
        <taxon>Hericiaceae</taxon>
        <taxon>Hericium</taxon>
    </lineage>
</organism>
<dbReference type="Proteomes" id="UP000298061">
    <property type="component" value="Unassembled WGS sequence"/>
</dbReference>
<dbReference type="EMBL" id="SFCI01000842">
    <property type="protein sequence ID" value="TFY77710.1"/>
    <property type="molecule type" value="Genomic_DNA"/>
</dbReference>
<feature type="non-terminal residue" evidence="1">
    <location>
        <position position="118"/>
    </location>
</feature>
<gene>
    <name evidence="1" type="ORF">EWM64_g6302</name>
</gene>
<sequence length="118" mass="13767">MVIEHWDTYEHELSMLGHGHPVWNADAFQEFQEVQIGDIGYACGGKLWRAFNVFYGDTSGRNSFPHYAQSRWESWRALPEDGKCFHSVNPQKLTFIYGTTKTKAWSTMAYEEIGWERV</sequence>
<accession>A0A4Y9ZU60</accession>
<protein>
    <submittedName>
        <fullName evidence="1">Uncharacterized protein</fullName>
    </submittedName>
</protein>
<reference evidence="1 2" key="1">
    <citation type="submission" date="2019-02" db="EMBL/GenBank/DDBJ databases">
        <title>Genome sequencing of the rare red list fungi Hericium alpestre (H. flagellum).</title>
        <authorList>
            <person name="Buettner E."/>
            <person name="Kellner H."/>
        </authorList>
    </citation>
    <scope>NUCLEOTIDE SEQUENCE [LARGE SCALE GENOMIC DNA]</scope>
    <source>
        <strain evidence="1 2">DSM 108284</strain>
    </source>
</reference>